<evidence type="ECO:0000256" key="3">
    <source>
        <dbReference type="ARBA" id="ARBA00022692"/>
    </source>
</evidence>
<gene>
    <name evidence="8" type="ORF">H4W31_004962</name>
</gene>
<evidence type="ECO:0000256" key="1">
    <source>
        <dbReference type="ARBA" id="ARBA00004651"/>
    </source>
</evidence>
<dbReference type="Gene3D" id="1.20.1640.10">
    <property type="entry name" value="Multidrug efflux transporter AcrB transmembrane domain"/>
    <property type="match status" value="2"/>
</dbReference>
<feature type="domain" description="SSD" evidence="7">
    <location>
        <begin position="193"/>
        <end position="327"/>
    </location>
</feature>
<feature type="transmembrane region" description="Helical" evidence="6">
    <location>
        <begin position="304"/>
        <end position="329"/>
    </location>
</feature>
<evidence type="ECO:0000256" key="2">
    <source>
        <dbReference type="ARBA" id="ARBA00022475"/>
    </source>
</evidence>
<dbReference type="PANTHER" id="PTHR33406:SF13">
    <property type="entry name" value="MEMBRANE PROTEIN YDFJ"/>
    <property type="match status" value="1"/>
</dbReference>
<dbReference type="PROSITE" id="PS50156">
    <property type="entry name" value="SSD"/>
    <property type="match status" value="1"/>
</dbReference>
<feature type="transmembrane region" description="Helical" evidence="6">
    <location>
        <begin position="277"/>
        <end position="298"/>
    </location>
</feature>
<dbReference type="PANTHER" id="PTHR33406">
    <property type="entry name" value="MEMBRANE PROTEIN MJ1562-RELATED"/>
    <property type="match status" value="1"/>
</dbReference>
<feature type="transmembrane region" description="Helical" evidence="6">
    <location>
        <begin position="573"/>
        <end position="596"/>
    </location>
</feature>
<dbReference type="GO" id="GO:0005886">
    <property type="term" value="C:plasma membrane"/>
    <property type="evidence" value="ECO:0007669"/>
    <property type="project" value="UniProtKB-SubCell"/>
</dbReference>
<feature type="transmembrane region" description="Helical" evidence="6">
    <location>
        <begin position="622"/>
        <end position="641"/>
    </location>
</feature>
<protein>
    <submittedName>
        <fullName evidence="8">RND superfamily putative drug exporter</fullName>
    </submittedName>
</protein>
<feature type="transmembrane region" description="Helical" evidence="6">
    <location>
        <begin position="534"/>
        <end position="553"/>
    </location>
</feature>
<feature type="transmembrane region" description="Helical" evidence="6">
    <location>
        <begin position="359"/>
        <end position="379"/>
    </location>
</feature>
<comment type="subcellular location">
    <subcellularLocation>
        <location evidence="1">Cell membrane</location>
        <topology evidence="1">Multi-pass membrane protein</topology>
    </subcellularLocation>
</comment>
<feature type="transmembrane region" description="Helical" evidence="6">
    <location>
        <begin position="200"/>
        <end position="222"/>
    </location>
</feature>
<evidence type="ECO:0000313" key="9">
    <source>
        <dbReference type="Proteomes" id="UP000649753"/>
    </source>
</evidence>
<feature type="transmembrane region" description="Helical" evidence="6">
    <location>
        <begin position="228"/>
        <end position="249"/>
    </location>
</feature>
<dbReference type="InterPro" id="IPR050545">
    <property type="entry name" value="Mycobact_MmpL"/>
</dbReference>
<name>A0A927M7B3_9ACTN</name>
<dbReference type="InterPro" id="IPR004869">
    <property type="entry name" value="MMPL_dom"/>
</dbReference>
<dbReference type="SUPFAM" id="SSF82866">
    <property type="entry name" value="Multidrug efflux transporter AcrB transmembrane domain"/>
    <property type="match status" value="2"/>
</dbReference>
<keyword evidence="3 6" id="KW-0812">Transmembrane</keyword>
<accession>A0A927M7B3</accession>
<dbReference type="Pfam" id="PF03176">
    <property type="entry name" value="MMPL"/>
    <property type="match status" value="2"/>
</dbReference>
<keyword evidence="4 6" id="KW-1133">Transmembrane helix</keyword>
<dbReference type="RefSeq" id="WP_192768812.1">
    <property type="nucleotide sequence ID" value="NZ_JADBEB010000001.1"/>
</dbReference>
<evidence type="ECO:0000256" key="5">
    <source>
        <dbReference type="ARBA" id="ARBA00023136"/>
    </source>
</evidence>
<keyword evidence="5 6" id="KW-0472">Membrane</keyword>
<feature type="transmembrane region" description="Helical" evidence="6">
    <location>
        <begin position="647"/>
        <end position="667"/>
    </location>
</feature>
<sequence length="713" mass="74836">MIRFSHFVLRHRLAVTLSWLVLFLAGGVAAGQLSDQLTRDFSFPSTAADEANEAILTTYGNGARTYPLVPVVVLPEGTSVDAPVVGQAFEAAAVAPRLRVVSYSSTGDRRFIGTDGRTVFGLVFLPPAGPAPASDRGSEITQAMSRVLPAGATVHVTGLDELSTVDDTGSGSSVLTETLIGALGALVVLAFVFSSLLALVPLLVAAVSILTTFLIVLGLTAFSEVSFIVQFLVALIGLGVAIDYSLLLVTRWREERAHGHSGDDAVHRAMASAGQSVLFSGVTVAIGLIALVVLPVPFMRSVGYAGMLVPLVSVLVTLTLLPVLLATVGRRVDWPRLRREDNASRFWCRWASGVVRFRWLAAAVGVLILGGLAVSATGLKLGDADSAALARSARPAAAAGLADLTRAGVPSGVLTPIEVLIPDGAAGPAELDRLPGSYAAVAPPGAAWQRDGTRLLVVLPHDEASSDGGKATITRVRDSVDAIGGAQVGGFGVLEKDAQQALYGPLPFLLAVIGLITFILLARAFRSLLLALKAVLLNLLSLAASYGVLVLVWQHGYGSELVWGIPATGTVTFWVPLMCFAFLYGLSMDYEVFILARMREEYDRTGQTRTAIVEGIGRTGRLVTSAGLILFLAFLSLSTAPSTEIKILATGLGAGILLDATVVRCLLVPATVSLFGRWNWWLPNWAARLLRLPVPAPDTPAGTPAPTPLTRVG</sequence>
<proteinExistence type="predicted"/>
<organism evidence="8 9">
    <name type="scientific">Plantactinospora soyae</name>
    <dbReference type="NCBI Taxonomy" id="1544732"/>
    <lineage>
        <taxon>Bacteria</taxon>
        <taxon>Bacillati</taxon>
        <taxon>Actinomycetota</taxon>
        <taxon>Actinomycetes</taxon>
        <taxon>Micromonosporales</taxon>
        <taxon>Micromonosporaceae</taxon>
        <taxon>Plantactinospora</taxon>
    </lineage>
</organism>
<comment type="caution">
    <text evidence="8">The sequence shown here is derived from an EMBL/GenBank/DDBJ whole genome shotgun (WGS) entry which is preliminary data.</text>
</comment>
<dbReference type="InterPro" id="IPR000731">
    <property type="entry name" value="SSD"/>
</dbReference>
<reference evidence="8" key="1">
    <citation type="submission" date="2020-10" db="EMBL/GenBank/DDBJ databases">
        <title>Sequencing the genomes of 1000 actinobacteria strains.</title>
        <authorList>
            <person name="Klenk H.-P."/>
        </authorList>
    </citation>
    <scope>NUCLEOTIDE SEQUENCE</scope>
    <source>
        <strain evidence="8">DSM 46832</strain>
    </source>
</reference>
<dbReference type="AlphaFoldDB" id="A0A927M7B3"/>
<dbReference type="EMBL" id="JADBEB010000001">
    <property type="protein sequence ID" value="MBE1489324.1"/>
    <property type="molecule type" value="Genomic_DNA"/>
</dbReference>
<feature type="transmembrane region" description="Helical" evidence="6">
    <location>
        <begin position="502"/>
        <end position="522"/>
    </location>
</feature>
<evidence type="ECO:0000259" key="7">
    <source>
        <dbReference type="PROSITE" id="PS50156"/>
    </source>
</evidence>
<evidence type="ECO:0000256" key="4">
    <source>
        <dbReference type="ARBA" id="ARBA00022989"/>
    </source>
</evidence>
<evidence type="ECO:0000313" key="8">
    <source>
        <dbReference type="EMBL" id="MBE1489324.1"/>
    </source>
</evidence>
<feature type="transmembrane region" description="Helical" evidence="6">
    <location>
        <begin position="174"/>
        <end position="193"/>
    </location>
</feature>
<dbReference type="Proteomes" id="UP000649753">
    <property type="component" value="Unassembled WGS sequence"/>
</dbReference>
<keyword evidence="9" id="KW-1185">Reference proteome</keyword>
<evidence type="ECO:0000256" key="6">
    <source>
        <dbReference type="SAM" id="Phobius"/>
    </source>
</evidence>
<keyword evidence="2" id="KW-1003">Cell membrane</keyword>